<dbReference type="InterPro" id="IPR011009">
    <property type="entry name" value="Kinase-like_dom_sf"/>
</dbReference>
<evidence type="ECO:0000256" key="1">
    <source>
        <dbReference type="SAM" id="MobiDB-lite"/>
    </source>
</evidence>
<feature type="region of interest" description="Disordered" evidence="1">
    <location>
        <begin position="496"/>
        <end position="542"/>
    </location>
</feature>
<evidence type="ECO:0000313" key="3">
    <source>
        <dbReference type="EMBL" id="KAL0065215.1"/>
    </source>
</evidence>
<feature type="compositionally biased region" description="Polar residues" evidence="1">
    <location>
        <begin position="507"/>
        <end position="525"/>
    </location>
</feature>
<sequence>MATKLPHLPCVRYLRLDQNGSQSTTTNNERVELPIATNTTTDLSESSGPSRRLSTPPLSTTKSLVDLALNEPAKISNTPREGDSTLYTDFTTAHFGEVRAIILDTMGPTLRQSKVADFLDRAVPEVPDDVVEKIYQYLKNTELEWEAETVIAANGRWKWFKDATPSEIKGDEDTVFKPFEYISEAILKAAETTWPEKGKPTARFRCRPREVSNSDTENSGYKTDADQERVEKTDPTAKKFESWDSVTNAEFKKTHTIESSNECVRQLLGNASHMMFSDPRRRFRFGLTIMDASMRLWFFSRAISFVSKAFDFIKDPKPLVRFILATSFASKEEMGYDLTVERIKDDAKKWVYDYEVVDEAGKSTWYRTVDSLWTHQSGRIPGRGIRVSEVQELDENREPAMDDGKLKRTCVLKDYWLTFDAVPESVRRDEIIDRALAKNPDLQRRDIEKHFMTILHDIYVKCRNGNGALVDDTSEVQLRGWPLPEKYSQFLLETPTEKGHTKPQIRNGINSRATGASGNAFSSRKSSQHDRPCTSATPSQKMPVKRIYEPRRHCRTVFKEVGRRLDQLDKQRDLIQSLIDALTGLRFFYDAEYLHRDISVGNLLWCYDFDHHKMICKITDLEYARPHLLSNEEDYCPHDHKTGTPAFMAVEVQSNEYLFESRESSVPLGLQATVPFLHNYLHDIEGLWWIMIYHLYTTRPTHSNQEPSDSDKRIDTARGLFCLSVGGSPRREHFVTKRDSYLLTSKTLPLEYGPLAWSMNNARRMLTDRYSSVENPSLERVLLHGNFQGIHDELIPHFRTMLDYVVESFETLGPAGTILRPSKLKTQPTKGKRASHTLDDDSYEPPSSKKPRTDPPVSPPQRRSPYPRRAATNKVSGTSMEDEELSMD</sequence>
<dbReference type="Proteomes" id="UP001437256">
    <property type="component" value="Unassembled WGS sequence"/>
</dbReference>
<accession>A0ABR2ZV68</accession>
<keyword evidence="4" id="KW-1185">Reference proteome</keyword>
<feature type="region of interest" description="Disordered" evidence="1">
    <location>
        <begin position="20"/>
        <end position="59"/>
    </location>
</feature>
<comment type="caution">
    <text evidence="3">The sequence shown here is derived from an EMBL/GenBank/DDBJ whole genome shotgun (WGS) entry which is preliminary data.</text>
</comment>
<feature type="compositionally biased region" description="Low complexity" evidence="1">
    <location>
        <begin position="860"/>
        <end position="869"/>
    </location>
</feature>
<feature type="region of interest" description="Disordered" evidence="1">
    <location>
        <begin position="819"/>
        <end position="888"/>
    </location>
</feature>
<dbReference type="SUPFAM" id="SSF56112">
    <property type="entry name" value="Protein kinase-like (PK-like)"/>
    <property type="match status" value="1"/>
</dbReference>
<feature type="compositionally biased region" description="Polar residues" evidence="1">
    <location>
        <begin position="36"/>
        <end position="59"/>
    </location>
</feature>
<dbReference type="PANTHER" id="PTHR38248">
    <property type="entry name" value="FUNK1 6"/>
    <property type="match status" value="1"/>
</dbReference>
<dbReference type="InterPro" id="IPR040976">
    <property type="entry name" value="Pkinase_fungal"/>
</dbReference>
<feature type="domain" description="Fungal-type protein kinase" evidence="2">
    <location>
        <begin position="234"/>
        <end position="693"/>
    </location>
</feature>
<dbReference type="PANTHER" id="PTHR38248:SF2">
    <property type="entry name" value="FUNK1 11"/>
    <property type="match status" value="1"/>
</dbReference>
<feature type="region of interest" description="Disordered" evidence="1">
    <location>
        <begin position="198"/>
        <end position="236"/>
    </location>
</feature>
<name>A0ABR2ZV68_9AGAR</name>
<dbReference type="EMBL" id="JBBXMP010000050">
    <property type="protein sequence ID" value="KAL0065215.1"/>
    <property type="molecule type" value="Genomic_DNA"/>
</dbReference>
<dbReference type="Gene3D" id="1.10.510.10">
    <property type="entry name" value="Transferase(Phosphotransferase) domain 1"/>
    <property type="match status" value="1"/>
</dbReference>
<protein>
    <recommendedName>
        <fullName evidence="2">Fungal-type protein kinase domain-containing protein</fullName>
    </recommendedName>
</protein>
<proteinExistence type="predicted"/>
<reference evidence="3 4" key="1">
    <citation type="submission" date="2024-05" db="EMBL/GenBank/DDBJ databases">
        <title>A draft genome resource for the thread blight pathogen Marasmius tenuissimus strain MS-2.</title>
        <authorList>
            <person name="Yulfo-Soto G.E."/>
            <person name="Baruah I.K."/>
            <person name="Amoako-Attah I."/>
            <person name="Bukari Y."/>
            <person name="Meinhardt L.W."/>
            <person name="Bailey B.A."/>
            <person name="Cohen S.P."/>
        </authorList>
    </citation>
    <scope>NUCLEOTIDE SEQUENCE [LARGE SCALE GENOMIC DNA]</scope>
    <source>
        <strain evidence="3 4">MS-2</strain>
    </source>
</reference>
<evidence type="ECO:0000313" key="4">
    <source>
        <dbReference type="Proteomes" id="UP001437256"/>
    </source>
</evidence>
<gene>
    <name evidence="3" type="ORF">AAF712_007726</name>
</gene>
<dbReference type="Pfam" id="PF17667">
    <property type="entry name" value="Pkinase_fungal"/>
    <property type="match status" value="1"/>
</dbReference>
<feature type="compositionally biased region" description="Basic and acidic residues" evidence="1">
    <location>
        <begin position="223"/>
        <end position="236"/>
    </location>
</feature>
<organism evidence="3 4">
    <name type="scientific">Marasmius tenuissimus</name>
    <dbReference type="NCBI Taxonomy" id="585030"/>
    <lineage>
        <taxon>Eukaryota</taxon>
        <taxon>Fungi</taxon>
        <taxon>Dikarya</taxon>
        <taxon>Basidiomycota</taxon>
        <taxon>Agaricomycotina</taxon>
        <taxon>Agaricomycetes</taxon>
        <taxon>Agaricomycetidae</taxon>
        <taxon>Agaricales</taxon>
        <taxon>Marasmiineae</taxon>
        <taxon>Marasmiaceae</taxon>
        <taxon>Marasmius</taxon>
    </lineage>
</organism>
<evidence type="ECO:0000259" key="2">
    <source>
        <dbReference type="Pfam" id="PF17667"/>
    </source>
</evidence>